<comment type="caution">
    <text evidence="1">The sequence shown here is derived from an EMBL/GenBank/DDBJ whole genome shotgun (WGS) entry which is preliminary data.</text>
</comment>
<gene>
    <name evidence="1" type="ORF">DM01DRAFT_1079952</name>
</gene>
<reference evidence="1 2" key="1">
    <citation type="submission" date="2016-07" db="EMBL/GenBank/DDBJ databases">
        <title>Pervasive Adenine N6-methylation of Active Genes in Fungi.</title>
        <authorList>
            <consortium name="DOE Joint Genome Institute"/>
            <person name="Mondo S.J."/>
            <person name="Dannebaum R.O."/>
            <person name="Kuo R.C."/>
            <person name="Labutti K."/>
            <person name="Haridas S."/>
            <person name="Kuo A."/>
            <person name="Salamov A."/>
            <person name="Ahrendt S.R."/>
            <person name="Lipzen A."/>
            <person name="Sullivan W."/>
            <person name="Andreopoulos W.B."/>
            <person name="Clum A."/>
            <person name="Lindquist E."/>
            <person name="Daum C."/>
            <person name="Ramamoorthy G.K."/>
            <person name="Gryganskyi A."/>
            <person name="Culley D."/>
            <person name="Magnuson J.K."/>
            <person name="James T.Y."/>
            <person name="O'Malley M.A."/>
            <person name="Stajich J.E."/>
            <person name="Spatafora J.W."/>
            <person name="Visel A."/>
            <person name="Grigoriev I.V."/>
        </authorList>
    </citation>
    <scope>NUCLEOTIDE SEQUENCE [LARGE SCALE GENOMIC DNA]</scope>
    <source>
        <strain evidence="1 2">NRRL 3301</strain>
    </source>
</reference>
<accession>A0A1X2GDQ3</accession>
<organism evidence="1 2">
    <name type="scientific">Hesseltinella vesiculosa</name>
    <dbReference type="NCBI Taxonomy" id="101127"/>
    <lineage>
        <taxon>Eukaryota</taxon>
        <taxon>Fungi</taxon>
        <taxon>Fungi incertae sedis</taxon>
        <taxon>Mucoromycota</taxon>
        <taxon>Mucoromycotina</taxon>
        <taxon>Mucoromycetes</taxon>
        <taxon>Mucorales</taxon>
        <taxon>Cunninghamellaceae</taxon>
        <taxon>Hesseltinella</taxon>
    </lineage>
</organism>
<evidence type="ECO:0000313" key="1">
    <source>
        <dbReference type="EMBL" id="ORX51547.1"/>
    </source>
</evidence>
<dbReference type="AlphaFoldDB" id="A0A1X2GDQ3"/>
<name>A0A1X2GDQ3_9FUNG</name>
<protein>
    <submittedName>
        <fullName evidence="1">Uncharacterized protein</fullName>
    </submittedName>
</protein>
<dbReference type="EMBL" id="MCGT01000020">
    <property type="protein sequence ID" value="ORX51547.1"/>
    <property type="molecule type" value="Genomic_DNA"/>
</dbReference>
<evidence type="ECO:0000313" key="2">
    <source>
        <dbReference type="Proteomes" id="UP000242146"/>
    </source>
</evidence>
<dbReference type="Proteomes" id="UP000242146">
    <property type="component" value="Unassembled WGS sequence"/>
</dbReference>
<proteinExistence type="predicted"/>
<sequence length="158" mass="17763">MALLGVMMPNTLEHGHAYLTKLPIFSSPVDNFAEPSAYLNEDEFKASLVNALKKVVEYNRDRTIRTYNFALFFLSGRAQQDVRSPPLVSPLPFSAPSFSYYLEKMSPTMRRYSIAYAKTCPLSSQLSKTSALVRLITWISAYPFALLWLLTLATAPSP</sequence>
<keyword evidence="2" id="KW-1185">Reference proteome</keyword>